<comment type="caution">
    <text evidence="7">The sequence shown here is derived from an EMBL/GenBank/DDBJ whole genome shotgun (WGS) entry which is preliminary data.</text>
</comment>
<dbReference type="STRING" id="318683.A0U94_05650"/>
<dbReference type="SUPFAM" id="SSF52540">
    <property type="entry name" value="P-loop containing nucleoside triphosphate hydrolases"/>
    <property type="match status" value="2"/>
</dbReference>
<proteinExistence type="inferred from homology"/>
<accession>A0A149TKN9</accession>
<keyword evidence="4" id="KW-0547">Nucleotide-binding</keyword>
<dbReference type="InterPro" id="IPR003593">
    <property type="entry name" value="AAA+_ATPase"/>
</dbReference>
<dbReference type="PROSITE" id="PS50893">
    <property type="entry name" value="ABC_TRANSPORTER_2"/>
    <property type="match status" value="2"/>
</dbReference>
<reference evidence="7 8" key="1">
    <citation type="submission" date="2015-06" db="EMBL/GenBank/DDBJ databases">
        <title>Improved classification and identification of acetic acid bacteria using matrix-assisted laser desorption/ionization time-of-flight mass spectrometry; Gluconobacter nephelii and Gluconobacter uchimurae are later heterotypic synonyms of Gluconobacter japonicus and Gluconobacter oxydans, respectively.</title>
        <authorList>
            <person name="Li L."/>
            <person name="Cleenwerck I."/>
            <person name="De Vuyst L."/>
            <person name="Vandamme P."/>
        </authorList>
    </citation>
    <scope>NUCLEOTIDE SEQUENCE [LARGE SCALE GENOMIC DNA]</scope>
    <source>
        <strain evidence="7 8">LMG 1768</strain>
    </source>
</reference>
<dbReference type="SMART" id="SM00382">
    <property type="entry name" value="AAA"/>
    <property type="match status" value="2"/>
</dbReference>
<dbReference type="GO" id="GO:0016887">
    <property type="term" value="F:ATP hydrolysis activity"/>
    <property type="evidence" value="ECO:0007669"/>
    <property type="project" value="InterPro"/>
</dbReference>
<dbReference type="RefSeq" id="WP_062107260.1">
    <property type="nucleotide sequence ID" value="NZ_LHZR01000100.1"/>
</dbReference>
<dbReference type="InterPro" id="IPR017871">
    <property type="entry name" value="ABC_transporter-like_CS"/>
</dbReference>
<dbReference type="PROSITE" id="PS00211">
    <property type="entry name" value="ABC_TRANSPORTER_1"/>
    <property type="match status" value="2"/>
</dbReference>
<dbReference type="GO" id="GO:0005524">
    <property type="term" value="F:ATP binding"/>
    <property type="evidence" value="ECO:0007669"/>
    <property type="project" value="UniProtKB-KW"/>
</dbReference>
<comment type="similarity">
    <text evidence="2">Belongs to the ABC transporter superfamily.</text>
</comment>
<dbReference type="InterPro" id="IPR013563">
    <property type="entry name" value="Oligopep_ABC_C"/>
</dbReference>
<dbReference type="GO" id="GO:0055085">
    <property type="term" value="P:transmembrane transport"/>
    <property type="evidence" value="ECO:0007669"/>
    <property type="project" value="UniProtKB-ARBA"/>
</dbReference>
<dbReference type="OrthoDB" id="9802264at2"/>
<evidence type="ECO:0000259" key="6">
    <source>
        <dbReference type="PROSITE" id="PS50893"/>
    </source>
</evidence>
<dbReference type="Proteomes" id="UP000075636">
    <property type="component" value="Unassembled WGS sequence"/>
</dbReference>
<comment type="subcellular location">
    <subcellularLocation>
        <location evidence="1">Cell inner membrane</location>
        <topology evidence="1">Peripheral membrane protein</topology>
    </subcellularLocation>
</comment>
<gene>
    <name evidence="7" type="ORF">AD945_06065</name>
</gene>
<evidence type="ECO:0000256" key="2">
    <source>
        <dbReference type="ARBA" id="ARBA00005417"/>
    </source>
</evidence>
<dbReference type="Pfam" id="PF08352">
    <property type="entry name" value="oligo_HPY"/>
    <property type="match status" value="2"/>
</dbReference>
<keyword evidence="5 7" id="KW-0067">ATP-binding</keyword>
<evidence type="ECO:0000313" key="8">
    <source>
        <dbReference type="Proteomes" id="UP000075636"/>
    </source>
</evidence>
<dbReference type="PATRIC" id="fig|318683.6.peg.2508"/>
<organism evidence="7 8">
    <name type="scientific">Gluconobacter albidus</name>
    <dbReference type="NCBI Taxonomy" id="318683"/>
    <lineage>
        <taxon>Bacteria</taxon>
        <taxon>Pseudomonadati</taxon>
        <taxon>Pseudomonadota</taxon>
        <taxon>Alphaproteobacteria</taxon>
        <taxon>Acetobacterales</taxon>
        <taxon>Acetobacteraceae</taxon>
        <taxon>Gluconobacter</taxon>
    </lineage>
</organism>
<dbReference type="GO" id="GO:0015833">
    <property type="term" value="P:peptide transport"/>
    <property type="evidence" value="ECO:0007669"/>
    <property type="project" value="InterPro"/>
</dbReference>
<feature type="domain" description="ABC transporter" evidence="6">
    <location>
        <begin position="278"/>
        <end position="521"/>
    </location>
</feature>
<dbReference type="InterPro" id="IPR003439">
    <property type="entry name" value="ABC_transporter-like_ATP-bd"/>
</dbReference>
<name>A0A149TKN9_9PROT</name>
<dbReference type="Pfam" id="PF00005">
    <property type="entry name" value="ABC_tran"/>
    <property type="match status" value="2"/>
</dbReference>
<evidence type="ECO:0000256" key="3">
    <source>
        <dbReference type="ARBA" id="ARBA00022448"/>
    </source>
</evidence>
<evidence type="ECO:0000256" key="5">
    <source>
        <dbReference type="ARBA" id="ARBA00022840"/>
    </source>
</evidence>
<feature type="domain" description="ABC transporter" evidence="6">
    <location>
        <begin position="8"/>
        <end position="254"/>
    </location>
</feature>
<evidence type="ECO:0000256" key="1">
    <source>
        <dbReference type="ARBA" id="ARBA00004417"/>
    </source>
</evidence>
<dbReference type="AlphaFoldDB" id="A0A149TKN9"/>
<sequence length="533" mass="58204">MTSPAPVLDVNDLAISYGDRIAVNGISFTALPGKTTALIGESGSGKSTIAKAVIRLLPPSARIDRGSITLNGQSLLAASSRTLNTIRGRQIGFIPQDPGSSLDPRIPIGRQVGEILRLHTSEGRQERHDHALALLEKVGLPEPGRCFSQFPHELSGGMKQRVLIAIAVALAPRLIIADEPTSALDVTVQRQILDLLDRLREENGCSVLMITHDLAIARDRAHDVVVMQHGVVAERGLSDSLFSAPHSPYTRRLLRDSPAFHPRTPPARKVAPAQVPALEVSNLTITHRTHGGRTSPTVRNVSFTVQRGTTHGIIGESGSGKTTILRCLMGLIAPISGSVRIHGADAFGGRPGDRGPFRSMQLVYQNPWSSLDPRLTVRRIIEEPLRNHFDENRSWRLQRIHTLLERVHLKPDILERYPSDISGGQCQRVALARALAAEPDILVLDEFVSALDVTVQARILELLTELQNDLGLTFVFVSHDLAVVRQISDTLSIIQHGQQEEYGRAESIFSHPVSDYTRTLLQAIPGKSASDCL</sequence>
<dbReference type="CDD" id="cd03257">
    <property type="entry name" value="ABC_NikE_OppD_transporters"/>
    <property type="match status" value="2"/>
</dbReference>
<protein>
    <submittedName>
        <fullName evidence="7">ABC transporter ATP-binding protein</fullName>
    </submittedName>
</protein>
<keyword evidence="3" id="KW-0813">Transport</keyword>
<dbReference type="InterPro" id="IPR050319">
    <property type="entry name" value="ABC_transp_ATP-bind"/>
</dbReference>
<dbReference type="NCBIfam" id="NF008453">
    <property type="entry name" value="PRK11308.1"/>
    <property type="match status" value="2"/>
</dbReference>
<evidence type="ECO:0000256" key="4">
    <source>
        <dbReference type="ARBA" id="ARBA00022741"/>
    </source>
</evidence>
<dbReference type="PANTHER" id="PTHR43776">
    <property type="entry name" value="TRANSPORT ATP-BINDING PROTEIN"/>
    <property type="match status" value="1"/>
</dbReference>
<evidence type="ECO:0000313" key="7">
    <source>
        <dbReference type="EMBL" id="KXV48899.1"/>
    </source>
</evidence>
<dbReference type="PANTHER" id="PTHR43776:SF7">
    <property type="entry name" value="D,D-DIPEPTIDE TRANSPORT ATP-BINDING PROTEIN DDPF-RELATED"/>
    <property type="match status" value="1"/>
</dbReference>
<dbReference type="Gene3D" id="3.40.50.300">
    <property type="entry name" value="P-loop containing nucleotide triphosphate hydrolases"/>
    <property type="match status" value="2"/>
</dbReference>
<dbReference type="EMBL" id="LHZR01000100">
    <property type="protein sequence ID" value="KXV48899.1"/>
    <property type="molecule type" value="Genomic_DNA"/>
</dbReference>
<dbReference type="InterPro" id="IPR027417">
    <property type="entry name" value="P-loop_NTPase"/>
</dbReference>
<dbReference type="GO" id="GO:0005886">
    <property type="term" value="C:plasma membrane"/>
    <property type="evidence" value="ECO:0007669"/>
    <property type="project" value="UniProtKB-SubCell"/>
</dbReference>